<name>A0A645DW68_9ZZZZ</name>
<dbReference type="AlphaFoldDB" id="A0A645DW68"/>
<reference evidence="1" key="1">
    <citation type="submission" date="2019-08" db="EMBL/GenBank/DDBJ databases">
        <authorList>
            <person name="Kucharzyk K."/>
            <person name="Murdoch R.W."/>
            <person name="Higgins S."/>
            <person name="Loffler F."/>
        </authorList>
    </citation>
    <scope>NUCLEOTIDE SEQUENCE</scope>
</reference>
<gene>
    <name evidence="1" type="ORF">SDC9_140757</name>
</gene>
<comment type="caution">
    <text evidence="1">The sequence shown here is derived from an EMBL/GenBank/DDBJ whole genome shotgun (WGS) entry which is preliminary data.</text>
</comment>
<proteinExistence type="predicted"/>
<protein>
    <submittedName>
        <fullName evidence="1">Uncharacterized protein</fullName>
    </submittedName>
</protein>
<sequence>MTKAYVEGVAKDHFGVTNLEHKSMWKGWDYDGEKYIAIPSGIKDPPIYVLKEYAAYSDGEGRIIYEVTADYCTYLDIVVSGDEELAIIRQLIVSGDTKKLNLIETEFFRFYIDDKGNFDKNDDAVVFLEHTLCE</sequence>
<accession>A0A645DW68</accession>
<evidence type="ECO:0000313" key="1">
    <source>
        <dbReference type="EMBL" id="MPM93617.1"/>
    </source>
</evidence>
<dbReference type="EMBL" id="VSSQ01040388">
    <property type="protein sequence ID" value="MPM93617.1"/>
    <property type="molecule type" value="Genomic_DNA"/>
</dbReference>
<organism evidence="1">
    <name type="scientific">bioreactor metagenome</name>
    <dbReference type="NCBI Taxonomy" id="1076179"/>
    <lineage>
        <taxon>unclassified sequences</taxon>
        <taxon>metagenomes</taxon>
        <taxon>ecological metagenomes</taxon>
    </lineage>
</organism>